<dbReference type="RefSeq" id="WP_129026927.1">
    <property type="nucleotide sequence ID" value="NZ_SDHY01000003.1"/>
</dbReference>
<dbReference type="InterPro" id="IPR022291">
    <property type="entry name" value="Bacteriocin_synth_cyclodeHase"/>
</dbReference>
<keyword evidence="2" id="KW-1185">Reference proteome</keyword>
<reference evidence="1 2" key="1">
    <citation type="submission" date="2019-01" db="EMBL/GenBank/DDBJ databases">
        <title>Cytophagaceae bacterium strain CAR-16.</title>
        <authorList>
            <person name="Chen W.-M."/>
        </authorList>
    </citation>
    <scope>NUCLEOTIDE SEQUENCE [LARGE SCALE GENOMIC DNA]</scope>
    <source>
        <strain evidence="1 2">CAR-16</strain>
    </source>
</reference>
<sequence>MKTTITHQAIFCGSNTLYIVDGDQNLIEIQGESTPLIKDILQGIKENLTPKTIFEQHKELFEHDQEVFHELWNWMLEKQIIQKENAGRSIKIHLTIDLSSSDQIQPIIDSLNEISLGTFCYVYEEKIDESDIILYIGSLFPHRERVDRLAQQSYHLNIPLLYAEIDRNTFTIGPMIYSEVNSPCLNCFASRKQVQLKNPQAFKRLATNQDRESIYSPVLKSKIYYPAFVNFLHQEMMSFFISDRTYSTLIGQSVLVNPRNWEIQKLKILKVPHCNICSHQNQSILFNS</sequence>
<dbReference type="AlphaFoldDB" id="A0A4Q1C095"/>
<dbReference type="Proteomes" id="UP000289455">
    <property type="component" value="Unassembled WGS sequence"/>
</dbReference>
<gene>
    <name evidence="1" type="ORF">ESB04_06560</name>
</gene>
<dbReference type="NCBIfam" id="TIGR03882">
    <property type="entry name" value="cyclo_dehyd_2"/>
    <property type="match status" value="1"/>
</dbReference>
<evidence type="ECO:0000313" key="1">
    <source>
        <dbReference type="EMBL" id="RXK49830.1"/>
    </source>
</evidence>
<protein>
    <recommendedName>
        <fullName evidence="3">TOMM leader peptide-binding protein</fullName>
    </recommendedName>
</protein>
<organism evidence="1 2">
    <name type="scientific">Aquirufa rosea</name>
    <dbReference type="NCBI Taxonomy" id="2509241"/>
    <lineage>
        <taxon>Bacteria</taxon>
        <taxon>Pseudomonadati</taxon>
        <taxon>Bacteroidota</taxon>
        <taxon>Cytophagia</taxon>
        <taxon>Cytophagales</taxon>
        <taxon>Flectobacillaceae</taxon>
        <taxon>Aquirufa</taxon>
    </lineage>
</organism>
<dbReference type="Gene3D" id="3.40.50.720">
    <property type="entry name" value="NAD(P)-binding Rossmann-like Domain"/>
    <property type="match status" value="1"/>
</dbReference>
<evidence type="ECO:0008006" key="3">
    <source>
        <dbReference type="Google" id="ProtNLM"/>
    </source>
</evidence>
<proteinExistence type="predicted"/>
<dbReference type="EMBL" id="SDHY01000003">
    <property type="protein sequence ID" value="RXK49830.1"/>
    <property type="molecule type" value="Genomic_DNA"/>
</dbReference>
<comment type="caution">
    <text evidence="1">The sequence shown here is derived from an EMBL/GenBank/DDBJ whole genome shotgun (WGS) entry which is preliminary data.</text>
</comment>
<dbReference type="OrthoDB" id="964930at2"/>
<name>A0A4Q1C095_9BACT</name>
<accession>A0A4Q1C095</accession>
<evidence type="ECO:0000313" key="2">
    <source>
        <dbReference type="Proteomes" id="UP000289455"/>
    </source>
</evidence>